<sequence>MCKEAEELDTLLSNQNELVELSLRSHSPPTSVGRTRTMYHQTGGFGSDAIDIFPQEATGIPPARTPFMVDEQASGIGSLSLSPIWTSDQDARRRPREPQSDIQSSVPTRKQCDMLLESYIRNYHPLVPLIHISSFVEQYNDCWTKQNLADDKSFLAFMLAICFAGAITCPKEALACSFASENKEDIAAGLRHTAKKALHASGFPHTPTLATLTAYIICQATCMRDEEPLSCVAFVGLALRVAQALGLHKDPSHFRSLSLTNRETRRRVWWHIVHIDVLIATASGLPPLVDTASWDVRPLSELKDEYIGTIEGSLYEEGLSKGLQPLAHTDQPDTSIPKSLVSPGGILVEGKLRTSSLMRQFLAKLCHNSPPSQMVAVELRLMLKDLTQDLQSRIERIEIASVTTGSDRDHHVERSHAARLHSWARLLLSTFADGLWTFTCHPLLSRHLTDVWPTIFDEALLHCRSMLFKVAYLACNPDFDIFSWSWPGNHQPLHAVAVILHSLEDRPDGSGSRESQDAIDMIFALRDPSHGLVAGTEYPRMKRPLVAGGTEAWSHLARLRTKAWRAAGLNPDVFWTRQEAVEFCMSMFSNSSTEARAGETGLRSLNREEDAHLNQPEIMIDTQDVMPLFDNYDLSILW</sequence>
<dbReference type="GO" id="GO:0003677">
    <property type="term" value="F:DNA binding"/>
    <property type="evidence" value="ECO:0007669"/>
    <property type="project" value="InterPro"/>
</dbReference>
<feature type="region of interest" description="Disordered" evidence="3">
    <location>
        <begin position="87"/>
        <end position="107"/>
    </location>
</feature>
<dbReference type="GO" id="GO:0006351">
    <property type="term" value="P:DNA-templated transcription"/>
    <property type="evidence" value="ECO:0007669"/>
    <property type="project" value="InterPro"/>
</dbReference>
<reference evidence="5" key="1">
    <citation type="journal article" date="2020" name="Stud. Mycol.">
        <title>101 Dothideomycetes genomes: a test case for predicting lifestyles and emergence of pathogens.</title>
        <authorList>
            <person name="Haridas S."/>
            <person name="Albert R."/>
            <person name="Binder M."/>
            <person name="Bloem J."/>
            <person name="Labutti K."/>
            <person name="Salamov A."/>
            <person name="Andreopoulos B."/>
            <person name="Baker S."/>
            <person name="Barry K."/>
            <person name="Bills G."/>
            <person name="Bluhm B."/>
            <person name="Cannon C."/>
            <person name="Castanera R."/>
            <person name="Culley D."/>
            <person name="Daum C."/>
            <person name="Ezra D."/>
            <person name="Gonzalez J."/>
            <person name="Henrissat B."/>
            <person name="Kuo A."/>
            <person name="Liang C."/>
            <person name="Lipzen A."/>
            <person name="Lutzoni F."/>
            <person name="Magnuson J."/>
            <person name="Mondo S."/>
            <person name="Nolan M."/>
            <person name="Ohm R."/>
            <person name="Pangilinan J."/>
            <person name="Park H.-J."/>
            <person name="Ramirez L."/>
            <person name="Alfaro M."/>
            <person name="Sun H."/>
            <person name="Tritt A."/>
            <person name="Yoshinaga Y."/>
            <person name="Zwiers L.-H."/>
            <person name="Turgeon B."/>
            <person name="Goodwin S."/>
            <person name="Spatafora J."/>
            <person name="Crous P."/>
            <person name="Grigoriev I."/>
        </authorList>
    </citation>
    <scope>NUCLEOTIDE SEQUENCE</scope>
    <source>
        <strain evidence="5">Tuck. ex Michener</strain>
    </source>
</reference>
<dbReference type="PANTHER" id="PTHR31001:SF79">
    <property type="entry name" value="ZN(II)2CYS6 TRANSCRIPTION FACTOR (EUROFUNG)"/>
    <property type="match status" value="1"/>
</dbReference>
<organism evidence="5 6">
    <name type="scientific">Viridothelium virens</name>
    <name type="common">Speckled blister lichen</name>
    <name type="synonym">Trypethelium virens</name>
    <dbReference type="NCBI Taxonomy" id="1048519"/>
    <lineage>
        <taxon>Eukaryota</taxon>
        <taxon>Fungi</taxon>
        <taxon>Dikarya</taxon>
        <taxon>Ascomycota</taxon>
        <taxon>Pezizomycotina</taxon>
        <taxon>Dothideomycetes</taxon>
        <taxon>Dothideomycetes incertae sedis</taxon>
        <taxon>Trypetheliales</taxon>
        <taxon>Trypetheliaceae</taxon>
        <taxon>Viridothelium</taxon>
    </lineage>
</organism>
<name>A0A6A6H3V0_VIRVR</name>
<dbReference type="AlphaFoldDB" id="A0A6A6H3V0"/>
<dbReference type="CDD" id="cd12148">
    <property type="entry name" value="fungal_TF_MHR"/>
    <property type="match status" value="1"/>
</dbReference>
<gene>
    <name evidence="5" type="ORF">EV356DRAFT_504934</name>
</gene>
<comment type="subcellular location">
    <subcellularLocation>
        <location evidence="1">Nucleus</location>
    </subcellularLocation>
</comment>
<dbReference type="InterPro" id="IPR007219">
    <property type="entry name" value="XnlR_reg_dom"/>
</dbReference>
<dbReference type="Pfam" id="PF04082">
    <property type="entry name" value="Fungal_trans"/>
    <property type="match status" value="1"/>
</dbReference>
<dbReference type="InterPro" id="IPR050613">
    <property type="entry name" value="Sec_Metabolite_Reg"/>
</dbReference>
<dbReference type="PANTHER" id="PTHR31001">
    <property type="entry name" value="UNCHARACTERIZED TRANSCRIPTIONAL REGULATORY PROTEIN"/>
    <property type="match status" value="1"/>
</dbReference>
<evidence type="ECO:0000256" key="3">
    <source>
        <dbReference type="SAM" id="MobiDB-lite"/>
    </source>
</evidence>
<protein>
    <recommendedName>
        <fullName evidence="4">Xylanolytic transcriptional activator regulatory domain-containing protein</fullName>
    </recommendedName>
</protein>
<keyword evidence="6" id="KW-1185">Reference proteome</keyword>
<proteinExistence type="predicted"/>
<dbReference type="GO" id="GO:0005634">
    <property type="term" value="C:nucleus"/>
    <property type="evidence" value="ECO:0007669"/>
    <property type="project" value="UniProtKB-SubCell"/>
</dbReference>
<dbReference type="OrthoDB" id="3989227at2759"/>
<evidence type="ECO:0000259" key="4">
    <source>
        <dbReference type="SMART" id="SM00906"/>
    </source>
</evidence>
<evidence type="ECO:0000256" key="1">
    <source>
        <dbReference type="ARBA" id="ARBA00004123"/>
    </source>
</evidence>
<feature type="domain" description="Xylanolytic transcriptional activator regulatory" evidence="4">
    <location>
        <begin position="231"/>
        <end position="305"/>
    </location>
</feature>
<feature type="compositionally biased region" description="Basic and acidic residues" evidence="3">
    <location>
        <begin position="89"/>
        <end position="99"/>
    </location>
</feature>
<accession>A0A6A6H3V0</accession>
<dbReference type="EMBL" id="ML991813">
    <property type="protein sequence ID" value="KAF2232672.1"/>
    <property type="molecule type" value="Genomic_DNA"/>
</dbReference>
<dbReference type="Proteomes" id="UP000800092">
    <property type="component" value="Unassembled WGS sequence"/>
</dbReference>
<dbReference type="SMART" id="SM00906">
    <property type="entry name" value="Fungal_trans"/>
    <property type="match status" value="1"/>
</dbReference>
<dbReference type="GO" id="GO:0008270">
    <property type="term" value="F:zinc ion binding"/>
    <property type="evidence" value="ECO:0007669"/>
    <property type="project" value="InterPro"/>
</dbReference>
<evidence type="ECO:0000256" key="2">
    <source>
        <dbReference type="ARBA" id="ARBA00023242"/>
    </source>
</evidence>
<evidence type="ECO:0000313" key="6">
    <source>
        <dbReference type="Proteomes" id="UP000800092"/>
    </source>
</evidence>
<evidence type="ECO:0000313" key="5">
    <source>
        <dbReference type="EMBL" id="KAF2232672.1"/>
    </source>
</evidence>
<keyword evidence="2" id="KW-0539">Nucleus</keyword>